<evidence type="ECO:0000313" key="1">
    <source>
        <dbReference type="EMBL" id="KAH0557534.1"/>
    </source>
</evidence>
<sequence>MDNSWEDASDECFLNAYDAFVRESINNIDNDSFDCGVSDSQIMVGADDWTHRVLECPLVTSIQIIPGEKSFTSALTLAEEFIREDTVHTLPINLDDYLKETAVNIVSTINNNYSEEQKINISPFIMEYQHQGQGGLSEFILEKSSELIYSILEAYFIRGIDLSETQEINDLDAEVTEENSAITSIPIVTLGEEEETSVITPVPVITLEDESKDIFDLTLEDCETKEKGTTPLSREMNRVIEKIVKVRGEKKRGPQISANEPCTKKFKLFGKNM</sequence>
<dbReference type="AlphaFoldDB" id="A0AAV7IC49"/>
<accession>A0AAV7IC49</accession>
<gene>
    <name evidence="1" type="ORF">KQX54_007693</name>
</gene>
<comment type="caution">
    <text evidence="1">The sequence shown here is derived from an EMBL/GenBank/DDBJ whole genome shotgun (WGS) entry which is preliminary data.</text>
</comment>
<organism evidence="1 2">
    <name type="scientific">Cotesia glomerata</name>
    <name type="common">Lepidopteran parasitic wasp</name>
    <name type="synonym">Apanteles glomeratus</name>
    <dbReference type="NCBI Taxonomy" id="32391"/>
    <lineage>
        <taxon>Eukaryota</taxon>
        <taxon>Metazoa</taxon>
        <taxon>Ecdysozoa</taxon>
        <taxon>Arthropoda</taxon>
        <taxon>Hexapoda</taxon>
        <taxon>Insecta</taxon>
        <taxon>Pterygota</taxon>
        <taxon>Neoptera</taxon>
        <taxon>Endopterygota</taxon>
        <taxon>Hymenoptera</taxon>
        <taxon>Apocrita</taxon>
        <taxon>Ichneumonoidea</taxon>
        <taxon>Braconidae</taxon>
        <taxon>Microgastrinae</taxon>
        <taxon>Cotesia</taxon>
    </lineage>
</organism>
<keyword evidence="2" id="KW-1185">Reference proteome</keyword>
<proteinExistence type="predicted"/>
<name>A0AAV7IC49_COTGL</name>
<reference evidence="1 2" key="1">
    <citation type="journal article" date="2021" name="J. Hered.">
        <title>A chromosome-level genome assembly of the parasitoid wasp, Cotesia glomerata (Hymenoptera: Braconidae).</title>
        <authorList>
            <person name="Pinto B.J."/>
            <person name="Weis J.J."/>
            <person name="Gamble T."/>
            <person name="Ode P.J."/>
            <person name="Paul R."/>
            <person name="Zaspel J.M."/>
        </authorList>
    </citation>
    <scope>NUCLEOTIDE SEQUENCE [LARGE SCALE GENOMIC DNA]</scope>
    <source>
        <strain evidence="1">CgM1</strain>
    </source>
</reference>
<dbReference type="EMBL" id="JAHXZJ010000747">
    <property type="protein sequence ID" value="KAH0557534.1"/>
    <property type="molecule type" value="Genomic_DNA"/>
</dbReference>
<protein>
    <submittedName>
        <fullName evidence="1">Uncharacterized protein</fullName>
    </submittedName>
</protein>
<evidence type="ECO:0000313" key="2">
    <source>
        <dbReference type="Proteomes" id="UP000826195"/>
    </source>
</evidence>
<dbReference type="Proteomes" id="UP000826195">
    <property type="component" value="Unassembled WGS sequence"/>
</dbReference>